<dbReference type="Proteomes" id="UP001168435">
    <property type="component" value="Unassembled WGS sequence"/>
</dbReference>
<evidence type="ECO:0000313" key="2">
    <source>
        <dbReference type="Proteomes" id="UP001168435"/>
    </source>
</evidence>
<dbReference type="Gene3D" id="3.40.960.10">
    <property type="entry name" value="VSR Endonuclease"/>
    <property type="match status" value="1"/>
</dbReference>
<reference evidence="1" key="2">
    <citation type="submission" date="2024-05" db="EMBL/GenBank/DDBJ databases">
        <title>Identification and characterization of horizontal gene transfer across gut microbiota members of farm animals based on homology search.</title>
        <authorList>
            <person name="Schwarzerova J."/>
            <person name="Nykrynova M."/>
            <person name="Jureckova K."/>
            <person name="Cejkova D."/>
            <person name="Rychlik I."/>
        </authorList>
    </citation>
    <scope>NUCLEOTIDE SEQUENCE</scope>
    <source>
        <strain evidence="1">176_SSukc20</strain>
    </source>
</reference>
<name>A0ABT7XFH9_9ACTN</name>
<sequence>MLCFPLARTIHNAHNVSLEGPSLPDQNMPLRGCAPTVESIRAARQALEQLGISPHDMRALDVLVPSEGDKRNSDSLRCHVWRLDLPARSLIKLDSGVYLAGIELCAFQAARTMDEYELIECYFELCSFYSMPEDPAEDYRELKEPRTTVRKLKDCFLSLPDACRGRSKALRALRSVRDGSRSPMETGMTMAITVRVGLGGIQVRGLSMNYRVAIDEEARGLTRRKEIIFDAYIKRGMQDVEYQGARHNEELQSAIDNERRHVLQKMGYKIVEINKQQLFDREAFQRVMRTISENAGIRTGNRPDDFEERQERLRQFIIRRWRQR</sequence>
<gene>
    <name evidence="1" type="ORF">QVN30_07630</name>
</gene>
<organism evidence="1 2">
    <name type="scientific">Collinsella ihumii</name>
    <dbReference type="NCBI Taxonomy" id="1720204"/>
    <lineage>
        <taxon>Bacteria</taxon>
        <taxon>Bacillati</taxon>
        <taxon>Actinomycetota</taxon>
        <taxon>Coriobacteriia</taxon>
        <taxon>Coriobacteriales</taxon>
        <taxon>Coriobacteriaceae</taxon>
        <taxon>Collinsella</taxon>
    </lineage>
</organism>
<proteinExistence type="predicted"/>
<dbReference type="EMBL" id="JAUEIQ010000007">
    <property type="protein sequence ID" value="MDN0064177.1"/>
    <property type="molecule type" value="Genomic_DNA"/>
</dbReference>
<accession>A0ABT7XFH9</accession>
<keyword evidence="2" id="KW-1185">Reference proteome</keyword>
<reference evidence="1" key="1">
    <citation type="submission" date="2023-06" db="EMBL/GenBank/DDBJ databases">
        <authorList>
            <person name="Zeman M."/>
            <person name="Kubasova T."/>
            <person name="Jahodarova E."/>
            <person name="Nykrynova M."/>
            <person name="Rychlik I."/>
        </authorList>
    </citation>
    <scope>NUCLEOTIDE SEQUENCE</scope>
    <source>
        <strain evidence="1">176_SSukc20</strain>
    </source>
</reference>
<protein>
    <recommendedName>
        <fullName evidence="3">DUF559 domain-containing protein</fullName>
    </recommendedName>
</protein>
<comment type="caution">
    <text evidence="1">The sequence shown here is derived from an EMBL/GenBank/DDBJ whole genome shotgun (WGS) entry which is preliminary data.</text>
</comment>
<evidence type="ECO:0008006" key="3">
    <source>
        <dbReference type="Google" id="ProtNLM"/>
    </source>
</evidence>
<evidence type="ECO:0000313" key="1">
    <source>
        <dbReference type="EMBL" id="MDN0064177.1"/>
    </source>
</evidence>